<dbReference type="PANTHER" id="PTHR47332">
    <property type="entry name" value="SET DOMAIN-CONTAINING PROTEIN 5"/>
    <property type="match status" value="1"/>
</dbReference>
<feature type="domain" description="SET" evidence="2">
    <location>
        <begin position="130"/>
        <end position="298"/>
    </location>
</feature>
<dbReference type="PROSITE" id="PS50280">
    <property type="entry name" value="SET"/>
    <property type="match status" value="1"/>
</dbReference>
<name>A0A0W0F3S2_MONRR</name>
<dbReference type="SMART" id="SM00317">
    <property type="entry name" value="SET"/>
    <property type="match status" value="1"/>
</dbReference>
<protein>
    <recommendedName>
        <fullName evidence="2">SET domain-containing protein</fullName>
    </recommendedName>
</protein>
<dbReference type="AlphaFoldDB" id="A0A0W0F3S2"/>
<dbReference type="Gene3D" id="2.170.270.10">
    <property type="entry name" value="SET domain"/>
    <property type="match status" value="1"/>
</dbReference>
<dbReference type="PANTHER" id="PTHR47332:SF4">
    <property type="entry name" value="SET DOMAIN-CONTAINING PROTEIN 5"/>
    <property type="match status" value="1"/>
</dbReference>
<evidence type="ECO:0000313" key="4">
    <source>
        <dbReference type="Proteomes" id="UP000054988"/>
    </source>
</evidence>
<evidence type="ECO:0000259" key="2">
    <source>
        <dbReference type="PROSITE" id="PS50280"/>
    </source>
</evidence>
<feature type="region of interest" description="Disordered" evidence="1">
    <location>
        <begin position="1"/>
        <end position="36"/>
    </location>
</feature>
<reference evidence="3 4" key="1">
    <citation type="submission" date="2015-12" db="EMBL/GenBank/DDBJ databases">
        <title>Draft genome sequence of Moniliophthora roreri, the causal agent of frosty pod rot of cacao.</title>
        <authorList>
            <person name="Aime M.C."/>
            <person name="Diaz-Valderrama J.R."/>
            <person name="Kijpornyongpan T."/>
            <person name="Phillips-Mora W."/>
        </authorList>
    </citation>
    <scope>NUCLEOTIDE SEQUENCE [LARGE SCALE GENOMIC DNA]</scope>
    <source>
        <strain evidence="3 4">MCA 2952</strain>
    </source>
</reference>
<dbReference type="InterPro" id="IPR001214">
    <property type="entry name" value="SET_dom"/>
</dbReference>
<feature type="compositionally biased region" description="Low complexity" evidence="1">
    <location>
        <begin position="19"/>
        <end position="28"/>
    </location>
</feature>
<accession>A0A0W0F3S2</accession>
<dbReference type="InterPro" id="IPR046341">
    <property type="entry name" value="SET_dom_sf"/>
</dbReference>
<proteinExistence type="predicted"/>
<dbReference type="EMBL" id="LATX01002354">
    <property type="protein sequence ID" value="KTB30976.1"/>
    <property type="molecule type" value="Genomic_DNA"/>
</dbReference>
<comment type="caution">
    <text evidence="3">The sequence shown here is derived from an EMBL/GenBank/DDBJ whole genome shotgun (WGS) entry which is preliminary data.</text>
</comment>
<dbReference type="Proteomes" id="UP000054988">
    <property type="component" value="Unassembled WGS sequence"/>
</dbReference>
<organism evidence="3 4">
    <name type="scientific">Moniliophthora roreri</name>
    <name type="common">Frosty pod rot fungus</name>
    <name type="synonym">Monilia roreri</name>
    <dbReference type="NCBI Taxonomy" id="221103"/>
    <lineage>
        <taxon>Eukaryota</taxon>
        <taxon>Fungi</taxon>
        <taxon>Dikarya</taxon>
        <taxon>Basidiomycota</taxon>
        <taxon>Agaricomycotina</taxon>
        <taxon>Agaricomycetes</taxon>
        <taxon>Agaricomycetidae</taxon>
        <taxon>Agaricales</taxon>
        <taxon>Marasmiineae</taxon>
        <taxon>Marasmiaceae</taxon>
        <taxon>Moniliophthora</taxon>
    </lineage>
</organism>
<dbReference type="eggNOG" id="KOG2084">
    <property type="taxonomic scope" value="Eukaryota"/>
</dbReference>
<dbReference type="Pfam" id="PF00856">
    <property type="entry name" value="SET"/>
    <property type="match status" value="1"/>
</dbReference>
<evidence type="ECO:0000256" key="1">
    <source>
        <dbReference type="SAM" id="MobiDB-lite"/>
    </source>
</evidence>
<dbReference type="SUPFAM" id="SSF82199">
    <property type="entry name" value="SET domain"/>
    <property type="match status" value="1"/>
</dbReference>
<evidence type="ECO:0000313" key="3">
    <source>
        <dbReference type="EMBL" id="KTB30976.1"/>
    </source>
</evidence>
<sequence>MKRGFLNSAKGKKAIQKDAPATETANPATEKHSKVEPKLTAKERVYEDERIVYAILPTGQPEQFLEKAPKYRIDYDLDELVCTTLPAIPRGATLADHPDGWTECLISGAIKRKIYETPGFPKQLTQPEEVSFRLGESTVDGLGLFATRDLTMGDLIFSERPIIIQPVFERMASVWSDNLPQHTLAALHKKEWEKTLQQSFRRLIPEKEAAFWNLKNSWSSNVDRKEGIFLTNAFRTPGMEDEVEKDGGAYRAVGDTMSRINHSCQPNVERYWDTASFSFQLRATRNIAPGEEFFISYCDILKPHAARQSHLNGYKFKCKCPSCLDPVKSDARRAQYPQKLVTEEKFAEWATKRLDLPDDFIIKLCQAQIRLLEEDGLEYTPWYENHLIKIYLAYMALGDRVNAQVWGRKVGRWKLTRDGPGGADRYEKDETYGKDHSFWQMRLLAKVKAVKAKLTKSGKA</sequence>
<dbReference type="InterPro" id="IPR053185">
    <property type="entry name" value="SET_domain_protein"/>
</dbReference>
<gene>
    <name evidence="3" type="ORF">WG66_16433</name>
</gene>
<dbReference type="CDD" id="cd20071">
    <property type="entry name" value="SET_SMYD"/>
    <property type="match status" value="1"/>
</dbReference>